<reference evidence="5 6" key="1">
    <citation type="submission" date="2019-07" db="EMBL/GenBank/DDBJ databases">
        <title>Genome sequencing of lignin-degrading bacterial isolates.</title>
        <authorList>
            <person name="Gladden J."/>
        </authorList>
    </citation>
    <scope>NUCLEOTIDE SEQUENCE [LARGE SCALE GENOMIC DNA]</scope>
    <source>
        <strain evidence="5 6">J45</strain>
    </source>
</reference>
<dbReference type="PRINTS" id="PR01438">
    <property type="entry name" value="UNVRSLSTRESS"/>
</dbReference>
<dbReference type="InterPro" id="IPR006015">
    <property type="entry name" value="Universal_stress_UspA"/>
</dbReference>
<dbReference type="InterPro" id="IPR014729">
    <property type="entry name" value="Rossmann-like_a/b/a_fold"/>
</dbReference>
<dbReference type="InterPro" id="IPR006016">
    <property type="entry name" value="UspA"/>
</dbReference>
<dbReference type="EMBL" id="VLJT01000055">
    <property type="protein sequence ID" value="TWH09463.1"/>
    <property type="molecule type" value="Genomic_DNA"/>
</dbReference>
<dbReference type="PANTHER" id="PTHR46268">
    <property type="entry name" value="STRESS RESPONSE PROTEIN NHAX"/>
    <property type="match status" value="1"/>
</dbReference>
<feature type="domain" description="UspA" evidence="4">
    <location>
        <begin position="154"/>
        <end position="288"/>
    </location>
</feature>
<sequence>MSAHRPIVVGVDGSAPALQAVIWGAREAKERGVPLALVTTVSIRGFHGTPGGMPAGFFEQEEGEGRKRLSEATDRAHRATSGLEVESHLCTGSPVLELIERSKTASMVVVGAGHSRLGWERFGSVSSSLVLHTHAPAVVVRDLPYIDVSDITGPVVLGVDGSEDNSRAVELAFDEAARRDVELVAVHAWSDVDVRSPFRFRIDWDAVETRERALLSENLAGYVEQFPDVPVRPIVVMDQPSRNLAAHAANAQLLVLGRRGRGGFPNMLLGSTTWALLHTVLCPLMVVP</sequence>
<dbReference type="GO" id="GO:0005524">
    <property type="term" value="F:ATP binding"/>
    <property type="evidence" value="ECO:0007669"/>
    <property type="project" value="UniProtKB-KW"/>
</dbReference>
<dbReference type="Pfam" id="PF00582">
    <property type="entry name" value="Usp"/>
    <property type="match status" value="2"/>
</dbReference>
<keyword evidence="2" id="KW-0547">Nucleotide-binding</keyword>
<evidence type="ECO:0000259" key="4">
    <source>
        <dbReference type="Pfam" id="PF00582"/>
    </source>
</evidence>
<dbReference type="PANTHER" id="PTHR46268:SF27">
    <property type="entry name" value="UNIVERSAL STRESS PROTEIN RV2623"/>
    <property type="match status" value="1"/>
</dbReference>
<comment type="similarity">
    <text evidence="1">Belongs to the universal stress protein A family.</text>
</comment>
<organism evidence="5 6">
    <name type="scientific">Rhodococcus rhodochrous J45</name>
    <dbReference type="NCBI Taxonomy" id="935266"/>
    <lineage>
        <taxon>Bacteria</taxon>
        <taxon>Bacillati</taxon>
        <taxon>Actinomycetota</taxon>
        <taxon>Actinomycetes</taxon>
        <taxon>Mycobacteriales</taxon>
        <taxon>Nocardiaceae</taxon>
        <taxon>Rhodococcus</taxon>
    </lineage>
</organism>
<evidence type="ECO:0000256" key="2">
    <source>
        <dbReference type="ARBA" id="ARBA00022741"/>
    </source>
</evidence>
<accession>A0A562DIS1</accession>
<name>A0A562DIS1_RHORH</name>
<evidence type="ECO:0000313" key="5">
    <source>
        <dbReference type="EMBL" id="TWH09463.1"/>
    </source>
</evidence>
<keyword evidence="3" id="KW-0067">ATP-binding</keyword>
<evidence type="ECO:0000256" key="1">
    <source>
        <dbReference type="ARBA" id="ARBA00008791"/>
    </source>
</evidence>
<dbReference type="RefSeq" id="WP_145693064.1">
    <property type="nucleotide sequence ID" value="NZ_VLJT01000055.1"/>
</dbReference>
<feature type="domain" description="UspA" evidence="4">
    <location>
        <begin position="5"/>
        <end position="141"/>
    </location>
</feature>
<proteinExistence type="inferred from homology"/>
<gene>
    <name evidence="5" type="ORF">L618_005400000060</name>
</gene>
<dbReference type="Proteomes" id="UP000317573">
    <property type="component" value="Unassembled WGS sequence"/>
</dbReference>
<dbReference type="AlphaFoldDB" id="A0A562DIS1"/>
<evidence type="ECO:0000313" key="6">
    <source>
        <dbReference type="Proteomes" id="UP000317573"/>
    </source>
</evidence>
<dbReference type="Gene3D" id="3.40.50.620">
    <property type="entry name" value="HUPs"/>
    <property type="match status" value="2"/>
</dbReference>
<evidence type="ECO:0000256" key="3">
    <source>
        <dbReference type="ARBA" id="ARBA00022840"/>
    </source>
</evidence>
<comment type="caution">
    <text evidence="5">The sequence shown here is derived from an EMBL/GenBank/DDBJ whole genome shotgun (WGS) entry which is preliminary data.</text>
</comment>
<protein>
    <submittedName>
        <fullName evidence="5">Nucleotide-binding universal stress UspA family protein</fullName>
    </submittedName>
</protein>
<dbReference type="SUPFAM" id="SSF52402">
    <property type="entry name" value="Adenine nucleotide alpha hydrolases-like"/>
    <property type="match status" value="2"/>
</dbReference>